<keyword evidence="11" id="KW-1185">Reference proteome</keyword>
<dbReference type="NCBIfam" id="NF009725">
    <property type="entry name" value="PRK13252.1"/>
    <property type="match status" value="1"/>
</dbReference>
<keyword evidence="2" id="KW-0479">Metal-binding</keyword>
<dbReference type="SUPFAM" id="SSF53720">
    <property type="entry name" value="ALDH-like"/>
    <property type="match status" value="1"/>
</dbReference>
<gene>
    <name evidence="10" type="ORF">PRK78_004514</name>
</gene>
<dbReference type="Proteomes" id="UP001219355">
    <property type="component" value="Chromosome 2"/>
</dbReference>
<dbReference type="InterPro" id="IPR016162">
    <property type="entry name" value="Ald_DH_N"/>
</dbReference>
<dbReference type="PROSITE" id="PS00687">
    <property type="entry name" value="ALDEHYDE_DEHYDR_GLU"/>
    <property type="match status" value="1"/>
</dbReference>
<dbReference type="GO" id="GO:0004029">
    <property type="term" value="F:aldehyde dehydrogenase (NAD+) activity"/>
    <property type="evidence" value="ECO:0007669"/>
    <property type="project" value="UniProtKB-EC"/>
</dbReference>
<dbReference type="Gene3D" id="3.40.605.10">
    <property type="entry name" value="Aldehyde Dehydrogenase, Chain A, domain 1"/>
    <property type="match status" value="1"/>
</dbReference>
<dbReference type="PROSITE" id="PS00070">
    <property type="entry name" value="ALDEHYDE_DEHYDR_CYS"/>
    <property type="match status" value="1"/>
</dbReference>
<evidence type="ECO:0000313" key="10">
    <source>
        <dbReference type="EMBL" id="WEW59046.1"/>
    </source>
</evidence>
<dbReference type="FunFam" id="3.40.309.10:FF:000014">
    <property type="entry name" value="NAD/NADP-dependent betaine aldehyde dehydrogenase"/>
    <property type="match status" value="1"/>
</dbReference>
<accession>A0AAF0DKC9</accession>
<keyword evidence="3 8" id="KW-0560">Oxidoreductase</keyword>
<dbReference type="InterPro" id="IPR016163">
    <property type="entry name" value="Ald_DH_C"/>
</dbReference>
<organism evidence="10 11">
    <name type="scientific">Emydomyces testavorans</name>
    <dbReference type="NCBI Taxonomy" id="2070801"/>
    <lineage>
        <taxon>Eukaryota</taxon>
        <taxon>Fungi</taxon>
        <taxon>Dikarya</taxon>
        <taxon>Ascomycota</taxon>
        <taxon>Pezizomycotina</taxon>
        <taxon>Eurotiomycetes</taxon>
        <taxon>Eurotiomycetidae</taxon>
        <taxon>Onygenales</taxon>
        <taxon>Nannizziopsiaceae</taxon>
        <taxon>Emydomyces</taxon>
    </lineage>
</organism>
<protein>
    <recommendedName>
        <fullName evidence="5">aldehyde dehydrogenase (NAD(+))</fullName>
        <ecNumber evidence="5">1.2.1.3</ecNumber>
    </recommendedName>
</protein>
<dbReference type="EC" id="1.2.1.3" evidence="5"/>
<evidence type="ECO:0000256" key="7">
    <source>
        <dbReference type="PROSITE-ProRule" id="PRU10007"/>
    </source>
</evidence>
<dbReference type="GO" id="GO:0046872">
    <property type="term" value="F:metal ion binding"/>
    <property type="evidence" value="ECO:0007669"/>
    <property type="project" value="UniProtKB-KW"/>
</dbReference>
<dbReference type="InterPro" id="IPR016160">
    <property type="entry name" value="Ald_DH_CS_CYS"/>
</dbReference>
<proteinExistence type="inferred from homology"/>
<keyword evidence="4" id="KW-0520">NAD</keyword>
<feature type="domain" description="Aldehyde dehydrogenase" evidence="9">
    <location>
        <begin position="22"/>
        <end position="142"/>
    </location>
</feature>
<evidence type="ECO:0000256" key="4">
    <source>
        <dbReference type="ARBA" id="ARBA00023027"/>
    </source>
</evidence>
<dbReference type="Pfam" id="PF00171">
    <property type="entry name" value="Aldedh"/>
    <property type="match status" value="2"/>
</dbReference>
<dbReference type="InterPro" id="IPR015590">
    <property type="entry name" value="Aldehyde_DH_dom"/>
</dbReference>
<feature type="active site" evidence="7">
    <location>
        <position position="268"/>
    </location>
</feature>
<evidence type="ECO:0000313" key="11">
    <source>
        <dbReference type="Proteomes" id="UP001219355"/>
    </source>
</evidence>
<dbReference type="InterPro" id="IPR016161">
    <property type="entry name" value="Ald_DH/histidinol_DH"/>
</dbReference>
<evidence type="ECO:0000256" key="8">
    <source>
        <dbReference type="RuleBase" id="RU003345"/>
    </source>
</evidence>
<sequence length="514" mass="55587">MDELTFPLQQLYYNGAIHGATSNKTFQTVDPSTASVLASVQIASNADVDKAIDSAQKAFPIWSKTSVTARARILLKAVEILRKRNDEIALIETLDTGKPYSETSTVDVVTGADVLEYYAGLISGGGLNGETMKLREDAWVSVSGLGLGIIPFKCKEVQINVSYLELLESLLLTFYSALWKSAPCLAAGNTMVYKPSEFTPLHGRILADIYTEAGLPPGVFNVVHGPGDVGEYLTKHPAIAKVSFTGQVSTGKKVAGSAAGNMKYVTMELGGKSPLIILPDADLENAVDGAMLANFFSTGQVCTNGTRVFIPSKIKDDFESLLLDKMQYIRAGPVMDPNTNFGPLSSLNHYEKVTSYIRHGVEKDKATLLHGGPHPPPNLDPSLRKGYWVSPTIFTNCTDHMKIVQEEIFGPVMSILTYDTIDEVVRRANATPLGLAAGVFTRDVNLAHGIVDRLDAGITWINTWGESPAEMPVGGWKMSGVGVENGRRGIEAWVRNKSTLVEMSGKVPTVFTKL</sequence>
<evidence type="ECO:0000259" key="9">
    <source>
        <dbReference type="Pfam" id="PF00171"/>
    </source>
</evidence>
<dbReference type="Gene3D" id="3.40.309.10">
    <property type="entry name" value="Aldehyde Dehydrogenase, Chain A, domain 2"/>
    <property type="match status" value="1"/>
</dbReference>
<dbReference type="EMBL" id="CP120628">
    <property type="protein sequence ID" value="WEW59046.1"/>
    <property type="molecule type" value="Genomic_DNA"/>
</dbReference>
<evidence type="ECO:0000256" key="2">
    <source>
        <dbReference type="ARBA" id="ARBA00022723"/>
    </source>
</evidence>
<feature type="domain" description="Aldehyde dehydrogenase" evidence="9">
    <location>
        <begin position="175"/>
        <end position="498"/>
    </location>
</feature>
<evidence type="ECO:0000256" key="1">
    <source>
        <dbReference type="ARBA" id="ARBA00009986"/>
    </source>
</evidence>
<name>A0AAF0DKC9_9EURO</name>
<dbReference type="AlphaFoldDB" id="A0AAF0DKC9"/>
<dbReference type="FunFam" id="3.40.605.10:FF:000007">
    <property type="entry name" value="NAD/NADP-dependent betaine aldehyde dehydrogenase"/>
    <property type="match status" value="1"/>
</dbReference>
<evidence type="ECO:0000256" key="6">
    <source>
        <dbReference type="ARBA" id="ARBA00049194"/>
    </source>
</evidence>
<dbReference type="PANTHER" id="PTHR11699">
    <property type="entry name" value="ALDEHYDE DEHYDROGENASE-RELATED"/>
    <property type="match status" value="1"/>
</dbReference>
<dbReference type="InterPro" id="IPR029510">
    <property type="entry name" value="Ald_DH_CS_GLU"/>
</dbReference>
<reference evidence="10" key="1">
    <citation type="submission" date="2023-03" db="EMBL/GenBank/DDBJ databases">
        <title>Emydomyces testavorans Genome Sequence.</title>
        <authorList>
            <person name="Hoyer L."/>
        </authorList>
    </citation>
    <scope>NUCLEOTIDE SEQUENCE</scope>
    <source>
        <strain evidence="10">16-2883</strain>
    </source>
</reference>
<evidence type="ECO:0000256" key="5">
    <source>
        <dbReference type="ARBA" id="ARBA00024226"/>
    </source>
</evidence>
<comment type="catalytic activity">
    <reaction evidence="6">
        <text>an aldehyde + NAD(+) + H2O = a carboxylate + NADH + 2 H(+)</text>
        <dbReference type="Rhea" id="RHEA:16185"/>
        <dbReference type="ChEBI" id="CHEBI:15377"/>
        <dbReference type="ChEBI" id="CHEBI:15378"/>
        <dbReference type="ChEBI" id="CHEBI:17478"/>
        <dbReference type="ChEBI" id="CHEBI:29067"/>
        <dbReference type="ChEBI" id="CHEBI:57540"/>
        <dbReference type="ChEBI" id="CHEBI:57945"/>
        <dbReference type="EC" id="1.2.1.3"/>
    </reaction>
</comment>
<comment type="similarity">
    <text evidence="1 8">Belongs to the aldehyde dehydrogenase family.</text>
</comment>
<evidence type="ECO:0000256" key="3">
    <source>
        <dbReference type="ARBA" id="ARBA00023002"/>
    </source>
</evidence>